<dbReference type="CDD" id="cd16373">
    <property type="entry name" value="DMSOR_beta_like"/>
    <property type="match status" value="1"/>
</dbReference>
<accession>A0A7C3WIJ2</accession>
<evidence type="ECO:0000259" key="9">
    <source>
        <dbReference type="PROSITE" id="PS51379"/>
    </source>
</evidence>
<dbReference type="InterPro" id="IPR051684">
    <property type="entry name" value="Electron_Trans/Redox"/>
</dbReference>
<keyword evidence="4" id="KW-0249">Electron transport</keyword>
<dbReference type="GO" id="GO:0051539">
    <property type="term" value="F:4 iron, 4 sulfur cluster binding"/>
    <property type="evidence" value="ECO:0007669"/>
    <property type="project" value="UniProtKB-KW"/>
</dbReference>
<evidence type="ECO:0000256" key="6">
    <source>
        <dbReference type="ARBA" id="ARBA00023014"/>
    </source>
</evidence>
<keyword evidence="1" id="KW-0813">Transport</keyword>
<feature type="transmembrane region" description="Helical" evidence="8">
    <location>
        <begin position="62"/>
        <end position="86"/>
    </location>
</feature>
<feature type="domain" description="4Fe-4S ferredoxin-type" evidence="9">
    <location>
        <begin position="517"/>
        <end position="546"/>
    </location>
</feature>
<feature type="domain" description="4Fe-4S ferredoxin-type" evidence="9">
    <location>
        <begin position="428"/>
        <end position="459"/>
    </location>
</feature>
<gene>
    <name evidence="10" type="ORF">ENV62_08460</name>
</gene>
<dbReference type="PROSITE" id="PS00198">
    <property type="entry name" value="4FE4S_FER_1"/>
    <property type="match status" value="1"/>
</dbReference>
<proteinExistence type="predicted"/>
<evidence type="ECO:0000256" key="7">
    <source>
        <dbReference type="SAM" id="MobiDB-lite"/>
    </source>
</evidence>
<dbReference type="SUPFAM" id="SSF54862">
    <property type="entry name" value="4Fe-4S ferredoxins"/>
    <property type="match status" value="2"/>
</dbReference>
<keyword evidence="8" id="KW-0472">Membrane</keyword>
<feature type="transmembrane region" description="Helical" evidence="8">
    <location>
        <begin position="202"/>
        <end position="220"/>
    </location>
</feature>
<keyword evidence="2" id="KW-0004">4Fe-4S</keyword>
<evidence type="ECO:0000256" key="2">
    <source>
        <dbReference type="ARBA" id="ARBA00022485"/>
    </source>
</evidence>
<evidence type="ECO:0000256" key="3">
    <source>
        <dbReference type="ARBA" id="ARBA00022723"/>
    </source>
</evidence>
<evidence type="ECO:0000313" key="10">
    <source>
        <dbReference type="EMBL" id="HGB15250.1"/>
    </source>
</evidence>
<protein>
    <submittedName>
        <fullName evidence="10">4Fe-4S dicluster domain-containing protein</fullName>
    </submittedName>
</protein>
<dbReference type="EMBL" id="DTHB01000053">
    <property type="protein sequence ID" value="HGB15250.1"/>
    <property type="molecule type" value="Genomic_DNA"/>
</dbReference>
<evidence type="ECO:0000256" key="4">
    <source>
        <dbReference type="ARBA" id="ARBA00022982"/>
    </source>
</evidence>
<evidence type="ECO:0000256" key="5">
    <source>
        <dbReference type="ARBA" id="ARBA00023004"/>
    </source>
</evidence>
<name>A0A7C3WIJ2_9BACT</name>
<keyword evidence="8" id="KW-1133">Transmembrane helix</keyword>
<sequence length="554" mass="61014">MADKSQAASTQNWVRLRRGTQIFFFLLFLLLFLKAEYTGENTLAWPVDLFFRFDPLILSAHLLTLSPFIASLWWALLFVGLTFLLGRFFCGWVCPMGTALDGCRRLLFRKAPDRGVANRWRRGKYYLLLALLASAPFSLNLVGLFDPLSLLYRSLTIVFYPAFVYGVEKAGHVLYRLGPPITYVSEPLYQFFKATVLPFRSLAYLLPFLTLLLFALLVAAERVDRRFWCRALCPLGALYGVIARFCLLRRKPYALCPDCGDCLEICKMGAFAGPSGGRKPSPSPPVSGEPTSPATHGRQGEESEGAAAPAPVPKHLSAECQLCLRCLAECAKGRVSFGFRLQAPRAPLDLGRRQVVTSLATGVALVPFVRLGSLARRPEEHLLRPPGAAEEGEFLSRCIRCGQCLKVCLTNGLQPVLWEAGLEGLYTPRLVPRMGYCAYTCNLCGQVCPTGAIPNLELPVKQAMPLGTATIDRSRCIPYTEGTDCLVCEEHCPVAPKAITFNEAEVLNLSGQKVLVKLPVVQADRCIGCGHCEYVCPVGGVAAIRVKRSLRVEI</sequence>
<dbReference type="AlphaFoldDB" id="A0A7C3WIJ2"/>
<dbReference type="Gene3D" id="3.30.70.20">
    <property type="match status" value="2"/>
</dbReference>
<feature type="transmembrane region" description="Helical" evidence="8">
    <location>
        <begin position="227"/>
        <end position="245"/>
    </location>
</feature>
<dbReference type="InterPro" id="IPR017900">
    <property type="entry name" value="4Fe4S_Fe_S_CS"/>
</dbReference>
<dbReference type="PROSITE" id="PS51379">
    <property type="entry name" value="4FE4S_FER_2"/>
    <property type="match status" value="3"/>
</dbReference>
<keyword evidence="5" id="KW-0408">Iron</keyword>
<dbReference type="GO" id="GO:0005886">
    <property type="term" value="C:plasma membrane"/>
    <property type="evidence" value="ECO:0007669"/>
    <property type="project" value="TreeGrafter"/>
</dbReference>
<dbReference type="InterPro" id="IPR017896">
    <property type="entry name" value="4Fe4S_Fe-S-bd"/>
</dbReference>
<feature type="transmembrane region" description="Helical" evidence="8">
    <location>
        <begin position="125"/>
        <end position="145"/>
    </location>
</feature>
<keyword evidence="3" id="KW-0479">Metal-binding</keyword>
<feature type="region of interest" description="Disordered" evidence="7">
    <location>
        <begin position="276"/>
        <end position="309"/>
    </location>
</feature>
<comment type="caution">
    <text evidence="10">The sequence shown here is derived from an EMBL/GenBank/DDBJ whole genome shotgun (WGS) entry which is preliminary data.</text>
</comment>
<dbReference type="PANTHER" id="PTHR30176">
    <property type="entry name" value="FERREDOXIN-TYPE PROTEIN NAPH"/>
    <property type="match status" value="1"/>
</dbReference>
<dbReference type="PANTHER" id="PTHR30176:SF3">
    <property type="entry name" value="FERREDOXIN-TYPE PROTEIN NAPH"/>
    <property type="match status" value="1"/>
</dbReference>
<dbReference type="GO" id="GO:0046872">
    <property type="term" value="F:metal ion binding"/>
    <property type="evidence" value="ECO:0007669"/>
    <property type="project" value="UniProtKB-KW"/>
</dbReference>
<evidence type="ECO:0000256" key="1">
    <source>
        <dbReference type="ARBA" id="ARBA00022448"/>
    </source>
</evidence>
<keyword evidence="6" id="KW-0411">Iron-sulfur</keyword>
<organism evidence="10">
    <name type="scientific">Desulfobacca acetoxidans</name>
    <dbReference type="NCBI Taxonomy" id="60893"/>
    <lineage>
        <taxon>Bacteria</taxon>
        <taxon>Pseudomonadati</taxon>
        <taxon>Thermodesulfobacteriota</taxon>
        <taxon>Desulfobaccia</taxon>
        <taxon>Desulfobaccales</taxon>
        <taxon>Desulfobaccaceae</taxon>
        <taxon>Desulfobacca</taxon>
    </lineage>
</organism>
<dbReference type="Pfam" id="PF12801">
    <property type="entry name" value="Fer4_5"/>
    <property type="match status" value="2"/>
</dbReference>
<feature type="domain" description="4Fe-4S ferredoxin-type" evidence="9">
    <location>
        <begin position="387"/>
        <end position="418"/>
    </location>
</feature>
<reference evidence="10" key="1">
    <citation type="journal article" date="2020" name="mSystems">
        <title>Genome- and Community-Level Interaction Insights into Carbon Utilization and Element Cycling Functions of Hydrothermarchaeota in Hydrothermal Sediment.</title>
        <authorList>
            <person name="Zhou Z."/>
            <person name="Liu Y."/>
            <person name="Xu W."/>
            <person name="Pan J."/>
            <person name="Luo Z.H."/>
            <person name="Li M."/>
        </authorList>
    </citation>
    <scope>NUCLEOTIDE SEQUENCE [LARGE SCALE GENOMIC DNA]</scope>
    <source>
        <strain evidence="10">SpSt-776</strain>
    </source>
</reference>
<evidence type="ECO:0000256" key="8">
    <source>
        <dbReference type="SAM" id="Phobius"/>
    </source>
</evidence>
<dbReference type="Pfam" id="PF12838">
    <property type="entry name" value="Fer4_7"/>
    <property type="match status" value="1"/>
</dbReference>
<keyword evidence="8" id="KW-0812">Transmembrane</keyword>